<gene>
    <name evidence="1" type="ORF">ACFFF6_11410</name>
</gene>
<dbReference type="InterPro" id="IPR010982">
    <property type="entry name" value="Lambda_DNA-bd_dom_sf"/>
</dbReference>
<proteinExistence type="predicted"/>
<reference evidence="1 2" key="1">
    <citation type="submission" date="2024-09" db="EMBL/GenBank/DDBJ databases">
        <authorList>
            <person name="Sun Q."/>
            <person name="Mori K."/>
        </authorList>
    </citation>
    <scope>NUCLEOTIDE SEQUENCE [LARGE SCALE GENOMIC DNA]</scope>
    <source>
        <strain evidence="1 2">CICC 10874</strain>
    </source>
</reference>
<name>A0ABV6RFD5_9MICO</name>
<dbReference type="Gene3D" id="1.10.260.40">
    <property type="entry name" value="lambda repressor-like DNA-binding domains"/>
    <property type="match status" value="1"/>
</dbReference>
<dbReference type="Proteomes" id="UP001589793">
    <property type="component" value="Unassembled WGS sequence"/>
</dbReference>
<evidence type="ECO:0000313" key="1">
    <source>
        <dbReference type="EMBL" id="MFC0674563.1"/>
    </source>
</evidence>
<evidence type="ECO:0008006" key="3">
    <source>
        <dbReference type="Google" id="ProtNLM"/>
    </source>
</evidence>
<keyword evidence="2" id="KW-1185">Reference proteome</keyword>
<dbReference type="EMBL" id="JBHLSV010000012">
    <property type="protein sequence ID" value="MFC0674563.1"/>
    <property type="molecule type" value="Genomic_DNA"/>
</dbReference>
<accession>A0ABV6RFD5</accession>
<dbReference type="RefSeq" id="WP_376980771.1">
    <property type="nucleotide sequence ID" value="NZ_JBHLSV010000012.1"/>
</dbReference>
<protein>
    <recommendedName>
        <fullName evidence="3">HTH cro/C1-type domain-containing protein</fullName>
    </recommendedName>
</protein>
<evidence type="ECO:0000313" key="2">
    <source>
        <dbReference type="Proteomes" id="UP001589793"/>
    </source>
</evidence>
<organism evidence="1 2">
    <name type="scientific">Brachybacterium hainanense</name>
    <dbReference type="NCBI Taxonomy" id="1541174"/>
    <lineage>
        <taxon>Bacteria</taxon>
        <taxon>Bacillati</taxon>
        <taxon>Actinomycetota</taxon>
        <taxon>Actinomycetes</taxon>
        <taxon>Micrococcales</taxon>
        <taxon>Dermabacteraceae</taxon>
        <taxon>Brachybacterium</taxon>
    </lineage>
</organism>
<comment type="caution">
    <text evidence="1">The sequence shown here is derived from an EMBL/GenBank/DDBJ whole genome shotgun (WGS) entry which is preliminary data.</text>
</comment>
<sequence>MPPLPPTSLAVAAAVEHLRTQQQLTTDELAFVTVLQGTEICADRLRAIERGEASATVDELLILAVALYTTPAALLSFVPEDSPLPDHQLATAVPSDVDQQELRAWLEGRTALDHESRVRWAEDRVQRLEIRSAHVEDQLQAAYEELRELGELADQEADALPVIRLRDRIQGGGYDLTQMNVALAYAEQRLGWLQEEW</sequence>